<evidence type="ECO:0000259" key="1">
    <source>
        <dbReference type="PROSITE" id="PS50910"/>
    </source>
</evidence>
<dbReference type="RefSeq" id="WP_014289001.1">
    <property type="nucleotide sequence ID" value="NC_016645.1"/>
</dbReference>
<dbReference type="GeneID" id="11596264"/>
<dbReference type="PROSITE" id="PS50910">
    <property type="entry name" value="HEPN"/>
    <property type="match status" value="1"/>
</dbReference>
<evidence type="ECO:0000313" key="3">
    <source>
        <dbReference type="Proteomes" id="UP000005867"/>
    </source>
</evidence>
<protein>
    <recommendedName>
        <fullName evidence="1">HEPN domain-containing protein</fullName>
    </recommendedName>
</protein>
<dbReference type="EMBL" id="CP003098">
    <property type="protein sequence ID" value="AET33176.1"/>
    <property type="molecule type" value="Genomic_DNA"/>
</dbReference>
<dbReference type="AlphaFoldDB" id="G7VH05"/>
<dbReference type="KEGG" id="pyr:P186_1766"/>
<keyword evidence="3" id="KW-1185">Reference proteome</keyword>
<accession>G7VH05</accession>
<proteinExistence type="predicted"/>
<dbReference type="Gene3D" id="1.20.120.330">
    <property type="entry name" value="Nucleotidyltransferases domain 2"/>
    <property type="match status" value="1"/>
</dbReference>
<evidence type="ECO:0000313" key="2">
    <source>
        <dbReference type="EMBL" id="AET33176.1"/>
    </source>
</evidence>
<dbReference type="BioCyc" id="PSP1104324:GJSN-1732-MONOMER"/>
<feature type="domain" description="HEPN" evidence="1">
    <location>
        <begin position="10"/>
        <end position="128"/>
    </location>
</feature>
<gene>
    <name evidence="2" type="ORF">P186_1766</name>
</gene>
<dbReference type="STRING" id="1104324.P186_1766"/>
<dbReference type="SMART" id="SM00748">
    <property type="entry name" value="HEPN"/>
    <property type="match status" value="1"/>
</dbReference>
<dbReference type="eggNOG" id="arCOG01191">
    <property type="taxonomic scope" value="Archaea"/>
</dbReference>
<dbReference type="OrthoDB" id="359241at2157"/>
<dbReference type="Proteomes" id="UP000005867">
    <property type="component" value="Chromosome"/>
</dbReference>
<dbReference type="Pfam" id="PF05168">
    <property type="entry name" value="HEPN"/>
    <property type="match status" value="1"/>
</dbReference>
<reference evidence="2 3" key="1">
    <citation type="journal article" date="2012" name="J. Bacteriol.">
        <title>Complete genome sequence of strain 1860, a crenarchaeon of the genus pyrobaculum able to grow with various electron acceptors.</title>
        <authorList>
            <person name="Mardanov A.V."/>
            <person name="Gumerov V.M."/>
            <person name="Slobodkina G.B."/>
            <person name="Beletsky A.V."/>
            <person name="Bonch-Osmolovskaya E.A."/>
            <person name="Ravin N.V."/>
            <person name="Skryabin K.G."/>
        </authorList>
    </citation>
    <scope>NUCLEOTIDE SEQUENCE [LARGE SCALE GENOMIC DNA]</scope>
    <source>
        <strain evidence="2 3">1860</strain>
    </source>
</reference>
<sequence length="137" mass="15431">MDAREFTRWIAMAERTLSSAVGDAERGDFNWACFKAHQAAEFALKALLYGVGMPARGHSLTHLIAGVSRLVPVGEDMVELCRLLDKFYIPTRYVDAWSEGSPFEYSPAETRWATIKAAEEVIKFVKEVWRSLSGERS</sequence>
<dbReference type="SUPFAM" id="SSF81593">
    <property type="entry name" value="Nucleotidyltransferase substrate binding subunit/domain"/>
    <property type="match status" value="1"/>
</dbReference>
<name>G7VH05_9CREN</name>
<dbReference type="InterPro" id="IPR007842">
    <property type="entry name" value="HEPN_dom"/>
</dbReference>
<dbReference type="HOGENOM" id="CLU_123170_2_1_2"/>
<organism evidence="2 3">
    <name type="scientific">Pyrobaculum ferrireducens</name>
    <dbReference type="NCBI Taxonomy" id="1104324"/>
    <lineage>
        <taxon>Archaea</taxon>
        <taxon>Thermoproteota</taxon>
        <taxon>Thermoprotei</taxon>
        <taxon>Thermoproteales</taxon>
        <taxon>Thermoproteaceae</taxon>
        <taxon>Pyrobaculum</taxon>
    </lineage>
</organism>